<evidence type="ECO:0000313" key="2">
    <source>
        <dbReference type="Proteomes" id="UP000008281"/>
    </source>
</evidence>
<dbReference type="Proteomes" id="UP000008281">
    <property type="component" value="Unassembled WGS sequence"/>
</dbReference>
<dbReference type="AlphaFoldDB" id="E3NCW7"/>
<keyword evidence="2" id="KW-1185">Reference proteome</keyword>
<proteinExistence type="predicted"/>
<dbReference type="CTD" id="9823131"/>
<gene>
    <name evidence="1" type="ORF">CRE_24224</name>
</gene>
<organism evidence="2">
    <name type="scientific">Caenorhabditis remanei</name>
    <name type="common">Caenorhabditis vulgaris</name>
    <dbReference type="NCBI Taxonomy" id="31234"/>
    <lineage>
        <taxon>Eukaryota</taxon>
        <taxon>Metazoa</taxon>
        <taxon>Ecdysozoa</taxon>
        <taxon>Nematoda</taxon>
        <taxon>Chromadorea</taxon>
        <taxon>Rhabditida</taxon>
        <taxon>Rhabditina</taxon>
        <taxon>Rhabditomorpha</taxon>
        <taxon>Rhabditoidea</taxon>
        <taxon>Rhabditidae</taxon>
        <taxon>Peloderinae</taxon>
        <taxon>Caenorhabditis</taxon>
    </lineage>
</organism>
<dbReference type="GeneID" id="9823131"/>
<sequence length="130" mass="14745">MKRSLGSNNGSKDSSGCCKLENQEVLLKFPKLAHAEAVERDISKVVTHVRNDIEKVNLCNVWPCKDASESVRHQIHEAIGFKDCQATKKWMEVTNREIQEHFDAELSRVGLPVEDQESSRKEINNARKGN</sequence>
<name>E3NCW7_CAERE</name>
<protein>
    <submittedName>
        <fullName evidence="1">Uncharacterized protein</fullName>
    </submittedName>
</protein>
<reference evidence="1" key="1">
    <citation type="submission" date="2007-07" db="EMBL/GenBank/DDBJ databases">
        <title>PCAP assembly of the Caenorhabditis remanei genome.</title>
        <authorList>
            <consortium name="The Caenorhabditis remanei Sequencing Consortium"/>
            <person name="Wilson R.K."/>
        </authorList>
    </citation>
    <scope>NUCLEOTIDE SEQUENCE [LARGE SCALE GENOMIC DNA]</scope>
    <source>
        <strain evidence="1">PB4641</strain>
    </source>
</reference>
<accession>E3NCW7</accession>
<evidence type="ECO:0000313" key="1">
    <source>
        <dbReference type="EMBL" id="EFO93391.1"/>
    </source>
</evidence>
<dbReference type="KEGG" id="crq:GCK72_022795"/>
<dbReference type="RefSeq" id="XP_003093747.2">
    <property type="nucleotide sequence ID" value="XM_003093699.2"/>
</dbReference>
<dbReference type="HOGENOM" id="CLU_1940063_0_0_1"/>
<dbReference type="EMBL" id="DS268603">
    <property type="protein sequence ID" value="EFO93391.1"/>
    <property type="molecule type" value="Genomic_DNA"/>
</dbReference>